<evidence type="ECO:0000256" key="6">
    <source>
        <dbReference type="ARBA" id="ARBA00022806"/>
    </source>
</evidence>
<name>R7A6Y4_9FIRM</name>
<keyword evidence="7" id="KW-0067">ATP-binding</keyword>
<evidence type="ECO:0000256" key="4">
    <source>
        <dbReference type="ARBA" id="ARBA00022763"/>
    </source>
</evidence>
<evidence type="ECO:0000313" key="15">
    <source>
        <dbReference type="EMBL" id="CDD56533.1"/>
    </source>
</evidence>
<dbReference type="Gene3D" id="3.90.320.10">
    <property type="match status" value="1"/>
</dbReference>
<dbReference type="InterPro" id="IPR011604">
    <property type="entry name" value="PDDEXK-like_dom_sf"/>
</dbReference>
<evidence type="ECO:0000256" key="10">
    <source>
        <dbReference type="ARBA" id="ARBA00023125"/>
    </source>
</evidence>
<dbReference type="Proteomes" id="UP000018141">
    <property type="component" value="Unassembled WGS sequence"/>
</dbReference>
<dbReference type="InterPro" id="IPR045028">
    <property type="entry name" value="DinG/Rad3-like"/>
</dbReference>
<keyword evidence="1" id="KW-0004">4Fe-4S</keyword>
<evidence type="ECO:0000256" key="2">
    <source>
        <dbReference type="ARBA" id="ARBA00022723"/>
    </source>
</evidence>
<feature type="domain" description="Helicase ATP-binding" evidence="14">
    <location>
        <begin position="191"/>
        <end position="442"/>
    </location>
</feature>
<keyword evidence="8" id="KW-0408">Iron</keyword>
<dbReference type="GO" id="GO:0003677">
    <property type="term" value="F:DNA binding"/>
    <property type="evidence" value="ECO:0007669"/>
    <property type="project" value="UniProtKB-KW"/>
</dbReference>
<dbReference type="Gene3D" id="3.40.50.300">
    <property type="entry name" value="P-loop containing nucleotide triphosphate hydrolases"/>
    <property type="match status" value="2"/>
</dbReference>
<dbReference type="GO" id="GO:0051539">
    <property type="term" value="F:4 iron, 4 sulfur cluster binding"/>
    <property type="evidence" value="ECO:0007669"/>
    <property type="project" value="UniProtKB-KW"/>
</dbReference>
<dbReference type="GO" id="GO:0016818">
    <property type="term" value="F:hydrolase activity, acting on acid anhydrides, in phosphorus-containing anhydrides"/>
    <property type="evidence" value="ECO:0007669"/>
    <property type="project" value="InterPro"/>
</dbReference>
<evidence type="ECO:0000256" key="13">
    <source>
        <dbReference type="ARBA" id="ARBA00038058"/>
    </source>
</evidence>
<dbReference type="PANTHER" id="PTHR11472">
    <property type="entry name" value="DNA REPAIR DEAD HELICASE RAD3/XP-D SUBFAMILY MEMBER"/>
    <property type="match status" value="1"/>
</dbReference>
<evidence type="ECO:0000256" key="7">
    <source>
        <dbReference type="ARBA" id="ARBA00022840"/>
    </source>
</evidence>
<evidence type="ECO:0000256" key="8">
    <source>
        <dbReference type="ARBA" id="ARBA00023004"/>
    </source>
</evidence>
<dbReference type="SMART" id="SM00488">
    <property type="entry name" value="DEXDc2"/>
    <property type="match status" value="1"/>
</dbReference>
<keyword evidence="4" id="KW-0227">DNA damage</keyword>
<dbReference type="GO" id="GO:0006281">
    <property type="term" value="P:DNA repair"/>
    <property type="evidence" value="ECO:0007669"/>
    <property type="project" value="UniProtKB-KW"/>
</dbReference>
<proteinExistence type="inferred from homology"/>
<keyword evidence="12" id="KW-0413">Isomerase</keyword>
<dbReference type="Gene3D" id="1.10.30.20">
    <property type="entry name" value="Bacterial XPD DNA helicase, FeS cluster domain"/>
    <property type="match status" value="1"/>
</dbReference>
<dbReference type="Pfam" id="PF06733">
    <property type="entry name" value="DEAD_2"/>
    <property type="match status" value="1"/>
</dbReference>
<evidence type="ECO:0000313" key="16">
    <source>
        <dbReference type="Proteomes" id="UP000018141"/>
    </source>
</evidence>
<dbReference type="GO" id="GO:0046872">
    <property type="term" value="F:metal ion binding"/>
    <property type="evidence" value="ECO:0007669"/>
    <property type="project" value="UniProtKB-KW"/>
</dbReference>
<dbReference type="Pfam" id="PF13307">
    <property type="entry name" value="Helicase_C_2"/>
    <property type="match status" value="1"/>
</dbReference>
<dbReference type="InterPro" id="IPR014013">
    <property type="entry name" value="Helic_SF1/SF2_ATP-bd_DinG/Rad3"/>
</dbReference>
<dbReference type="GO" id="GO:0005524">
    <property type="term" value="F:ATP binding"/>
    <property type="evidence" value="ECO:0007669"/>
    <property type="project" value="UniProtKB-KW"/>
</dbReference>
<keyword evidence="5" id="KW-0378">Hydrolase</keyword>
<dbReference type="PANTHER" id="PTHR11472:SF34">
    <property type="entry name" value="REGULATOR OF TELOMERE ELONGATION HELICASE 1"/>
    <property type="match status" value="1"/>
</dbReference>
<evidence type="ECO:0000256" key="11">
    <source>
        <dbReference type="ARBA" id="ARBA00023204"/>
    </source>
</evidence>
<comment type="similarity">
    <text evidence="13">Belongs to the helicase family. DinG subfamily.</text>
</comment>
<sequence length="800" mass="91200">MYVIKDGAIRISVRNLVEFVYNSGDIDNRTGSSQDVARMQEGARIHRAIQKKSGADYAAEVPFKINIPVHDSYIIALEGRADGVISSGDEENPDVCIDEIKTVTGDVGRVKEPVYVHKAQAMCYAYICACEMELERIRVRMTYCSIEDEAVKYFYEDFSFDEIEKWFNGLIEEFSKWTDFVFEERDKRNASIKGLKFPFPYRPGQKELAASVYRACASGSNLYIEAPTGTGKTISTIYPAVMAVGEGHGDKIFYLTAKTITRTVAEQTYGILRGGGLHYRTVTLTARDKVCILEERNCNPDACPYAKGHFDRVNDAVYDVITHETAITRDIIVKYAALHNVCPFELSLDISLWCDGIICDYNYVFDPNVRLKRFFADGMSGGYIFLVDEAHNLVDRGRSMYSAAVVKEDFLEARKYVKGIDKGLASALDKCNKDMLEFKRECGDYNVISSVSAFAMHLERAYSMLQKFLDKNRQNPHIDYRERLMEIFLSIRHFLNMHDLLTDKYVIYTEHDPQGQFFVRLFCVDPSDNLNSCIEQGICAVLFSATLLPVRYFKEMLTGKADDMAVYAKSSFDTDMRRIIVGRDVSSRYSRRGDAEYRKIAEYIFAVTDAKRGNYMVFFPSYGFMQSVLKVIYDMTDEGCFPDEFEQSIMCQDSSMNEEGRENFLKAFDNGAGDAVTGFCVMGGIFSEGIDLKNEQLIGAVIVGAGLPMVCTEQKLLQEYFDDSGKNGFDYAYVYPGMNKVMQAAGRVIRTEEDRGVIALLDERFLYREYRDIFPREWNNYIAVRKEQAAQTLREFWESV</sequence>
<dbReference type="Gene3D" id="1.10.275.40">
    <property type="match status" value="1"/>
</dbReference>
<keyword evidence="11" id="KW-0234">DNA repair</keyword>
<dbReference type="InterPro" id="IPR042493">
    <property type="entry name" value="XPD_DNA_FeS"/>
</dbReference>
<evidence type="ECO:0000256" key="1">
    <source>
        <dbReference type="ARBA" id="ARBA00022485"/>
    </source>
</evidence>
<evidence type="ECO:0000256" key="5">
    <source>
        <dbReference type="ARBA" id="ARBA00022801"/>
    </source>
</evidence>
<dbReference type="SMART" id="SM00491">
    <property type="entry name" value="HELICc2"/>
    <property type="match status" value="1"/>
</dbReference>
<dbReference type="PROSITE" id="PS51193">
    <property type="entry name" value="HELICASE_ATP_BIND_2"/>
    <property type="match status" value="1"/>
</dbReference>
<dbReference type="InterPro" id="IPR006554">
    <property type="entry name" value="Helicase-like_DEXD_c2"/>
</dbReference>
<keyword evidence="10" id="KW-0238">DNA-binding</keyword>
<dbReference type="GO" id="GO:0003678">
    <property type="term" value="F:DNA helicase activity"/>
    <property type="evidence" value="ECO:0007669"/>
    <property type="project" value="InterPro"/>
</dbReference>
<organism evidence="15 16">
    <name type="scientific">Bacteroides pectinophilus CAG:437</name>
    <dbReference type="NCBI Taxonomy" id="1263051"/>
    <lineage>
        <taxon>Bacteria</taxon>
        <taxon>Bacillati</taxon>
        <taxon>Bacillota</taxon>
        <taxon>Clostridia</taxon>
        <taxon>Eubacteriales</taxon>
    </lineage>
</organism>
<gene>
    <name evidence="15" type="ORF">BN656_01022</name>
</gene>
<evidence type="ECO:0000256" key="9">
    <source>
        <dbReference type="ARBA" id="ARBA00023014"/>
    </source>
</evidence>
<keyword evidence="6" id="KW-0347">Helicase</keyword>
<dbReference type="SUPFAM" id="SSF52540">
    <property type="entry name" value="P-loop containing nucleoside triphosphate hydrolases"/>
    <property type="match status" value="2"/>
</dbReference>
<dbReference type="EMBL" id="CBHH010000035">
    <property type="protein sequence ID" value="CDD56533.1"/>
    <property type="molecule type" value="Genomic_DNA"/>
</dbReference>
<comment type="caution">
    <text evidence="15">The sequence shown here is derived from an EMBL/GenBank/DDBJ whole genome shotgun (WGS) entry which is preliminary data.</text>
</comment>
<accession>R7A6Y4</accession>
<keyword evidence="9" id="KW-0411">Iron-sulfur</keyword>
<dbReference type="InterPro" id="IPR006555">
    <property type="entry name" value="ATP-dep_Helicase_C"/>
</dbReference>
<keyword evidence="2" id="KW-0479">Metal-binding</keyword>
<evidence type="ECO:0000256" key="3">
    <source>
        <dbReference type="ARBA" id="ARBA00022741"/>
    </source>
</evidence>
<dbReference type="InterPro" id="IPR010614">
    <property type="entry name" value="RAD3-like_helicase_DEAD"/>
</dbReference>
<evidence type="ECO:0000259" key="14">
    <source>
        <dbReference type="PROSITE" id="PS51193"/>
    </source>
</evidence>
<protein>
    <recommendedName>
        <fullName evidence="14">Helicase ATP-binding domain-containing protein</fullName>
    </recommendedName>
</protein>
<keyword evidence="3" id="KW-0547">Nucleotide-binding</keyword>
<evidence type="ECO:0000256" key="12">
    <source>
        <dbReference type="ARBA" id="ARBA00023235"/>
    </source>
</evidence>
<dbReference type="AlphaFoldDB" id="R7A6Y4"/>
<dbReference type="InterPro" id="IPR027417">
    <property type="entry name" value="P-loop_NTPase"/>
</dbReference>
<reference evidence="15" key="1">
    <citation type="submission" date="2012-11" db="EMBL/GenBank/DDBJ databases">
        <title>Dependencies among metagenomic species, viruses, plasmids and units of genetic variation.</title>
        <authorList>
            <person name="Nielsen H.B."/>
            <person name="Almeida M."/>
            <person name="Juncker A.S."/>
            <person name="Rasmussen S."/>
            <person name="Li J."/>
            <person name="Sunagawa S."/>
            <person name="Plichta D."/>
            <person name="Gautier L."/>
            <person name="Le Chatelier E."/>
            <person name="Peletier E."/>
            <person name="Bonde I."/>
            <person name="Nielsen T."/>
            <person name="Manichanh C."/>
            <person name="Arumugam M."/>
            <person name="Batto J."/>
            <person name="Santos M.B.Q.D."/>
            <person name="Blom N."/>
            <person name="Borruel N."/>
            <person name="Burgdorf K.S."/>
            <person name="Boumezbeur F."/>
            <person name="Casellas F."/>
            <person name="Dore J."/>
            <person name="Guarner F."/>
            <person name="Hansen T."/>
            <person name="Hildebrand F."/>
            <person name="Kaas R.S."/>
            <person name="Kennedy S."/>
            <person name="Kristiansen K."/>
            <person name="Kultima J.R."/>
            <person name="Leonard P."/>
            <person name="Levenez F."/>
            <person name="Lund O."/>
            <person name="Moumen B."/>
            <person name="Le Paslier D."/>
            <person name="Pons N."/>
            <person name="Pedersen O."/>
            <person name="Prifti E."/>
            <person name="Qin J."/>
            <person name="Raes J."/>
            <person name="Tap J."/>
            <person name="Tims S."/>
            <person name="Ussery D.W."/>
            <person name="Yamada T."/>
            <person name="MetaHit consortium"/>
            <person name="Renault P."/>
            <person name="Sicheritz-Ponten T."/>
            <person name="Bork P."/>
            <person name="Wang J."/>
            <person name="Brunak S."/>
            <person name="Ehrlich S.D."/>
        </authorList>
    </citation>
    <scope>NUCLEOTIDE SEQUENCE [LARGE SCALE GENOMIC DNA]</scope>
</reference>